<organism evidence="3 4">
    <name type="scientific">Streptomyces finlayi</name>
    <dbReference type="NCBI Taxonomy" id="67296"/>
    <lineage>
        <taxon>Bacteria</taxon>
        <taxon>Bacillati</taxon>
        <taxon>Actinomycetota</taxon>
        <taxon>Actinomycetes</taxon>
        <taxon>Kitasatosporales</taxon>
        <taxon>Streptomycetaceae</taxon>
        <taxon>Streptomyces</taxon>
    </lineage>
</organism>
<keyword evidence="1" id="KW-0560">Oxidoreductase</keyword>
<feature type="domain" description="Aldehyde dehydrogenase" evidence="2">
    <location>
        <begin position="156"/>
        <end position="384"/>
    </location>
</feature>
<evidence type="ECO:0000313" key="4">
    <source>
        <dbReference type="Proteomes" id="UP000638353"/>
    </source>
</evidence>
<evidence type="ECO:0000313" key="3">
    <source>
        <dbReference type="EMBL" id="GHD12410.1"/>
    </source>
</evidence>
<dbReference type="Gene3D" id="3.40.605.10">
    <property type="entry name" value="Aldehyde Dehydrogenase, Chain A, domain 1"/>
    <property type="match status" value="1"/>
</dbReference>
<dbReference type="Pfam" id="PF00171">
    <property type="entry name" value="Aldedh"/>
    <property type="match status" value="1"/>
</dbReference>
<protein>
    <recommendedName>
        <fullName evidence="2">Aldehyde dehydrogenase domain-containing protein</fullName>
    </recommendedName>
</protein>
<dbReference type="GO" id="GO:0004777">
    <property type="term" value="F:succinate-semialdehyde dehydrogenase (NAD+) activity"/>
    <property type="evidence" value="ECO:0007669"/>
    <property type="project" value="TreeGrafter"/>
</dbReference>
<sequence length="416" mass="45528">MTSALVRSADRTATSDIPYADRLQALRTVRDLLAEEMVEPGPVHRLLCEISTHRAASYEIEAALSTLDGAADEVRSYRPGRVPSAAVFMPSNVILYSYVLYLLVPSLYVEQIVFRPSSQVRDQTSRLHELLARHHRLPVRLTTSSQRGFVNEHARSATAVVFTGAFHNAERIRAQLSTGQLFLHLGAGVNPFVVTAGADLHRAVDDAVEIRMLNAGQDCLGPDLFCVHESLLPGFLDALTTRLKGLQYGPYDDPGTDYGPLYYESALEDTAVFLARNRASIVHGGTIDFSSRRLDPVVVLGDGVSPRTHVPEFFAPVFNVVGYDDPDELAATLTTGPFTERALGASVYGDDRHLTATLRRRTTVTVDCSLLSVDDGNAPFGGYGRQANYITDGEMLWAEPVLFSKAVADHLPEDAR</sequence>
<dbReference type="PANTHER" id="PTHR43217">
    <property type="entry name" value="SUCCINATE SEMIALDEHYDE DEHYDROGENASE [NAD(P)+] SAD"/>
    <property type="match status" value="1"/>
</dbReference>
<dbReference type="InterPro" id="IPR016161">
    <property type="entry name" value="Ald_DH/histidinol_DH"/>
</dbReference>
<dbReference type="Gene3D" id="3.40.309.10">
    <property type="entry name" value="Aldehyde Dehydrogenase, Chain A, domain 2"/>
    <property type="match status" value="1"/>
</dbReference>
<dbReference type="EMBL" id="BMVC01000018">
    <property type="protein sequence ID" value="GHD12410.1"/>
    <property type="molecule type" value="Genomic_DNA"/>
</dbReference>
<reference evidence="3" key="1">
    <citation type="journal article" date="2014" name="Int. J. Syst. Evol. Microbiol.">
        <title>Complete genome sequence of Corynebacterium casei LMG S-19264T (=DSM 44701T), isolated from a smear-ripened cheese.</title>
        <authorList>
            <consortium name="US DOE Joint Genome Institute (JGI-PGF)"/>
            <person name="Walter F."/>
            <person name="Albersmeier A."/>
            <person name="Kalinowski J."/>
            <person name="Ruckert C."/>
        </authorList>
    </citation>
    <scope>NUCLEOTIDE SEQUENCE</scope>
    <source>
        <strain evidence="3">JCM 4637</strain>
    </source>
</reference>
<accession>A0A919CEF3</accession>
<evidence type="ECO:0000256" key="1">
    <source>
        <dbReference type="ARBA" id="ARBA00023002"/>
    </source>
</evidence>
<dbReference type="InterPro" id="IPR047110">
    <property type="entry name" value="GABD/Sad-like"/>
</dbReference>
<reference evidence="3" key="2">
    <citation type="submission" date="2020-09" db="EMBL/GenBank/DDBJ databases">
        <authorList>
            <person name="Sun Q."/>
            <person name="Ohkuma M."/>
        </authorList>
    </citation>
    <scope>NUCLEOTIDE SEQUENCE</scope>
    <source>
        <strain evidence="3">JCM 4637</strain>
    </source>
</reference>
<dbReference type="InterPro" id="IPR016163">
    <property type="entry name" value="Ald_DH_C"/>
</dbReference>
<dbReference type="Proteomes" id="UP000638353">
    <property type="component" value="Unassembled WGS sequence"/>
</dbReference>
<dbReference type="SUPFAM" id="SSF53720">
    <property type="entry name" value="ALDH-like"/>
    <property type="match status" value="1"/>
</dbReference>
<proteinExistence type="predicted"/>
<name>A0A919CEF3_9ACTN</name>
<comment type="caution">
    <text evidence="3">The sequence shown here is derived from an EMBL/GenBank/DDBJ whole genome shotgun (WGS) entry which is preliminary data.</text>
</comment>
<evidence type="ECO:0000259" key="2">
    <source>
        <dbReference type="Pfam" id="PF00171"/>
    </source>
</evidence>
<dbReference type="InterPro" id="IPR015590">
    <property type="entry name" value="Aldehyde_DH_dom"/>
</dbReference>
<dbReference type="AlphaFoldDB" id="A0A919CEF3"/>
<gene>
    <name evidence="3" type="ORF">GCM10010334_69350</name>
</gene>
<dbReference type="PANTHER" id="PTHR43217:SF1">
    <property type="entry name" value="SUCCINATE SEMIALDEHYDE DEHYDROGENASE [NAD(P)+] SAD"/>
    <property type="match status" value="1"/>
</dbReference>
<dbReference type="InterPro" id="IPR016162">
    <property type="entry name" value="Ald_DH_N"/>
</dbReference>
<dbReference type="RefSeq" id="WP_189827151.1">
    <property type="nucleotide sequence ID" value="NZ_BMVC01000018.1"/>
</dbReference>